<name>A0AAD7ID21_9AGAR</name>
<gene>
    <name evidence="4" type="ORF">DFH07DRAFT_751717</name>
</gene>
<feature type="transmembrane region" description="Helical" evidence="3">
    <location>
        <begin position="122"/>
        <end position="140"/>
    </location>
</feature>
<accession>A0AAD7ID21</accession>
<proteinExistence type="inferred from homology"/>
<dbReference type="PANTHER" id="PTHR11360:SF287">
    <property type="entry name" value="MFS MONOCARBOXYLATE TRANSPORTER"/>
    <property type="match status" value="1"/>
</dbReference>
<feature type="transmembrane region" description="Helical" evidence="3">
    <location>
        <begin position="62"/>
        <end position="82"/>
    </location>
</feature>
<organism evidence="4 5">
    <name type="scientific">Mycena maculata</name>
    <dbReference type="NCBI Taxonomy" id="230809"/>
    <lineage>
        <taxon>Eukaryota</taxon>
        <taxon>Fungi</taxon>
        <taxon>Dikarya</taxon>
        <taxon>Basidiomycota</taxon>
        <taxon>Agaricomycotina</taxon>
        <taxon>Agaricomycetes</taxon>
        <taxon>Agaricomycetidae</taxon>
        <taxon>Agaricales</taxon>
        <taxon>Marasmiineae</taxon>
        <taxon>Mycenaceae</taxon>
        <taxon>Mycena</taxon>
    </lineage>
</organism>
<dbReference type="GO" id="GO:0016020">
    <property type="term" value="C:membrane"/>
    <property type="evidence" value="ECO:0007669"/>
    <property type="project" value="UniProtKB-SubCell"/>
</dbReference>
<dbReference type="SUPFAM" id="SSF103473">
    <property type="entry name" value="MFS general substrate transporter"/>
    <property type="match status" value="1"/>
</dbReference>
<comment type="caution">
    <text evidence="4">The sequence shown here is derived from an EMBL/GenBank/DDBJ whole genome shotgun (WGS) entry which is preliminary data.</text>
</comment>
<dbReference type="GO" id="GO:0022857">
    <property type="term" value="F:transmembrane transporter activity"/>
    <property type="evidence" value="ECO:0007669"/>
    <property type="project" value="InterPro"/>
</dbReference>
<keyword evidence="3" id="KW-0812">Transmembrane</keyword>
<keyword evidence="3" id="KW-0472">Membrane</keyword>
<feature type="transmembrane region" description="Helical" evidence="3">
    <location>
        <begin position="152"/>
        <end position="171"/>
    </location>
</feature>
<keyword evidence="5" id="KW-1185">Reference proteome</keyword>
<dbReference type="InterPro" id="IPR011701">
    <property type="entry name" value="MFS"/>
</dbReference>
<feature type="transmembrane region" description="Helical" evidence="3">
    <location>
        <begin position="265"/>
        <end position="284"/>
    </location>
</feature>
<keyword evidence="3" id="KW-1133">Transmembrane helix</keyword>
<dbReference type="Proteomes" id="UP001215280">
    <property type="component" value="Unassembled WGS sequence"/>
</dbReference>
<comment type="subcellular location">
    <subcellularLocation>
        <location evidence="1">Membrane</location>
        <topology evidence="1">Multi-pass membrane protein</topology>
    </subcellularLocation>
</comment>
<dbReference type="InterPro" id="IPR050327">
    <property type="entry name" value="Proton-linked_MCT"/>
</dbReference>
<dbReference type="Pfam" id="PF07690">
    <property type="entry name" value="MFS_1"/>
    <property type="match status" value="1"/>
</dbReference>
<evidence type="ECO:0000313" key="4">
    <source>
        <dbReference type="EMBL" id="KAJ7740260.1"/>
    </source>
</evidence>
<dbReference type="EMBL" id="JARJLG010000128">
    <property type="protein sequence ID" value="KAJ7740260.1"/>
    <property type="molecule type" value="Genomic_DNA"/>
</dbReference>
<evidence type="ECO:0000256" key="2">
    <source>
        <dbReference type="ARBA" id="ARBA00006727"/>
    </source>
</evidence>
<feature type="transmembrane region" description="Helical" evidence="3">
    <location>
        <begin position="290"/>
        <end position="312"/>
    </location>
</feature>
<reference evidence="4" key="1">
    <citation type="submission" date="2023-03" db="EMBL/GenBank/DDBJ databases">
        <title>Massive genome expansion in bonnet fungi (Mycena s.s.) driven by repeated elements and novel gene families across ecological guilds.</title>
        <authorList>
            <consortium name="Lawrence Berkeley National Laboratory"/>
            <person name="Harder C.B."/>
            <person name="Miyauchi S."/>
            <person name="Viragh M."/>
            <person name="Kuo A."/>
            <person name="Thoen E."/>
            <person name="Andreopoulos B."/>
            <person name="Lu D."/>
            <person name="Skrede I."/>
            <person name="Drula E."/>
            <person name="Henrissat B."/>
            <person name="Morin E."/>
            <person name="Kohler A."/>
            <person name="Barry K."/>
            <person name="LaButti K."/>
            <person name="Morin E."/>
            <person name="Salamov A."/>
            <person name="Lipzen A."/>
            <person name="Mereny Z."/>
            <person name="Hegedus B."/>
            <person name="Baldrian P."/>
            <person name="Stursova M."/>
            <person name="Weitz H."/>
            <person name="Taylor A."/>
            <person name="Grigoriev I.V."/>
            <person name="Nagy L.G."/>
            <person name="Martin F."/>
            <person name="Kauserud H."/>
        </authorList>
    </citation>
    <scope>NUCLEOTIDE SEQUENCE</scope>
    <source>
        <strain evidence="4">CBHHK188m</strain>
    </source>
</reference>
<evidence type="ECO:0000256" key="1">
    <source>
        <dbReference type="ARBA" id="ARBA00004141"/>
    </source>
</evidence>
<evidence type="ECO:0000256" key="3">
    <source>
        <dbReference type="SAM" id="Phobius"/>
    </source>
</evidence>
<feature type="transmembrane region" description="Helical" evidence="3">
    <location>
        <begin position="201"/>
        <end position="222"/>
    </location>
</feature>
<sequence>LAAAFLIEVIARGFPNVYGVFLDSYLQDPSQKATTLLPLVGTLASGIITCSGPIVNPISARYPHWFGAALCCGSLLAASYATKVVELVLIQGILYGIGGALLWLPCMQYISEWFVAVRRGTATGILFAGKCRGLLLSLVLPQLISRYGSANALRILSIAFAIVLFPLLPFAKGRLPLARVHIHGPAPRGTGSRDWMKQTPFWIYLTVNTLEGFAHFVPIVYIPTFANDLRISSANSAVTLVVLNGTGGVRGWSVHGTSLRKIQPMAISALLVASATTFTLWGVLAHTFSGLLAFGMVYGGVAGSWACLWTGFVRPPATFVIHVKNTTFSASLYIYLLSRGIASIVSTPISARLYAQPQNMTGGLSLENTGFEVGNGRFEKMIIYVGTCFAGAAGIAALGWAMDIRQICRSSGNSEKTPIMMIGTLAVLGRDI</sequence>
<evidence type="ECO:0000313" key="5">
    <source>
        <dbReference type="Proteomes" id="UP001215280"/>
    </source>
</evidence>
<dbReference type="PANTHER" id="PTHR11360">
    <property type="entry name" value="MONOCARBOXYLATE TRANSPORTER"/>
    <property type="match status" value="1"/>
</dbReference>
<comment type="similarity">
    <text evidence="2">Belongs to the major facilitator superfamily. Monocarboxylate porter (TC 2.A.1.13) family.</text>
</comment>
<dbReference type="Gene3D" id="1.20.1250.20">
    <property type="entry name" value="MFS general substrate transporter like domains"/>
    <property type="match status" value="1"/>
</dbReference>
<protein>
    <submittedName>
        <fullName evidence="4">Major facilitator superfamily domain-containing protein</fullName>
    </submittedName>
</protein>
<feature type="transmembrane region" description="Helical" evidence="3">
    <location>
        <begin position="88"/>
        <end position="110"/>
    </location>
</feature>
<dbReference type="InterPro" id="IPR036259">
    <property type="entry name" value="MFS_trans_sf"/>
</dbReference>
<feature type="transmembrane region" description="Helical" evidence="3">
    <location>
        <begin position="381"/>
        <end position="401"/>
    </location>
</feature>
<feature type="non-terminal residue" evidence="4">
    <location>
        <position position="432"/>
    </location>
</feature>
<feature type="transmembrane region" description="Helical" evidence="3">
    <location>
        <begin position="36"/>
        <end position="55"/>
    </location>
</feature>
<dbReference type="AlphaFoldDB" id="A0AAD7ID21"/>